<feature type="binding site" evidence="1">
    <location>
        <position position="218"/>
    </location>
    <ligand>
        <name>Mg(2+)</name>
        <dbReference type="ChEBI" id="CHEBI:18420"/>
        <label>1</label>
    </ligand>
</feature>
<dbReference type="EMBL" id="CABWIB010000001">
    <property type="protein sequence ID" value="VWL85273.1"/>
    <property type="molecule type" value="Genomic_DNA"/>
</dbReference>
<proteinExistence type="predicted"/>
<dbReference type="InterPro" id="IPR050792">
    <property type="entry name" value="ADP-ribosylglycohydrolase"/>
</dbReference>
<accession>A0A6I8MAR5</accession>
<keyword evidence="1" id="KW-0479">Metal-binding</keyword>
<evidence type="ECO:0000256" key="1">
    <source>
        <dbReference type="PIRSR" id="PIRSR605502-1"/>
    </source>
</evidence>
<dbReference type="PANTHER" id="PTHR16222">
    <property type="entry name" value="ADP-RIBOSYLGLYCOHYDROLASE"/>
    <property type="match status" value="1"/>
</dbReference>
<organism evidence="2 3">
    <name type="scientific">Oceanivirga miroungae</name>
    <dbReference type="NCBI Taxonomy" id="1130046"/>
    <lineage>
        <taxon>Bacteria</taxon>
        <taxon>Fusobacteriati</taxon>
        <taxon>Fusobacteriota</taxon>
        <taxon>Fusobacteriia</taxon>
        <taxon>Fusobacteriales</taxon>
        <taxon>Leptotrichiaceae</taxon>
        <taxon>Oceanivirga</taxon>
    </lineage>
</organism>
<evidence type="ECO:0008006" key="4">
    <source>
        <dbReference type="Google" id="ProtNLM"/>
    </source>
</evidence>
<dbReference type="Pfam" id="PF03747">
    <property type="entry name" value="ADP_ribosyl_GH"/>
    <property type="match status" value="1"/>
</dbReference>
<keyword evidence="1" id="KW-0460">Magnesium</keyword>
<name>A0A6I8MAR5_9FUSO</name>
<dbReference type="InterPro" id="IPR036705">
    <property type="entry name" value="Ribosyl_crysJ1_sf"/>
</dbReference>
<dbReference type="AlphaFoldDB" id="A0A6I8MAR5"/>
<comment type="cofactor">
    <cofactor evidence="1">
        <name>Mg(2+)</name>
        <dbReference type="ChEBI" id="CHEBI:18420"/>
    </cofactor>
    <text evidence="1">Binds 2 magnesium ions per subunit.</text>
</comment>
<evidence type="ECO:0000313" key="2">
    <source>
        <dbReference type="EMBL" id="VWL85273.1"/>
    </source>
</evidence>
<sequence>MVGAVIGDIVGSRFEFKNNKSKEFLLFTEQNKFTDDSLLTIAIANAFNISKTDFSDLEKNTINSIQTLARKYNNLGYGFSFYNWVFSSDPKPYNSFANGGSMRVSSVAYAAKNLEEVKKLTKIVTEITHNHIEAIKGATCVAEVIYLARTGKKIKEIKEYVEKNYYELNFTLDEIRPTYLFDLSTKNTVPVALEAFFESNSFEDAIRNAISVGGDSDTIAAITGSISEAYYKVPEDIREKALSYLPKELLDILVEFENKYE</sequence>
<dbReference type="RefSeq" id="WP_156683281.1">
    <property type="nucleotide sequence ID" value="NZ_CABWIB010000001.1"/>
</dbReference>
<feature type="binding site" evidence="1">
    <location>
        <position position="215"/>
    </location>
    <ligand>
        <name>Mg(2+)</name>
        <dbReference type="ChEBI" id="CHEBI:18420"/>
        <label>1</label>
    </ligand>
</feature>
<keyword evidence="3" id="KW-1185">Reference proteome</keyword>
<feature type="binding site" evidence="1">
    <location>
        <position position="34"/>
    </location>
    <ligand>
        <name>Mg(2+)</name>
        <dbReference type="ChEBI" id="CHEBI:18420"/>
        <label>1</label>
    </ligand>
</feature>
<dbReference type="Proteomes" id="UP000419017">
    <property type="component" value="Unassembled WGS sequence"/>
</dbReference>
<dbReference type="InterPro" id="IPR005502">
    <property type="entry name" value="Ribosyl_crysJ1"/>
</dbReference>
<dbReference type="GO" id="GO:0046872">
    <property type="term" value="F:metal ion binding"/>
    <property type="evidence" value="ECO:0007669"/>
    <property type="project" value="UniProtKB-KW"/>
</dbReference>
<dbReference type="Gene3D" id="1.10.4080.10">
    <property type="entry name" value="ADP-ribosylation/Crystallin J1"/>
    <property type="match status" value="1"/>
</dbReference>
<feature type="binding site" evidence="1">
    <location>
        <position position="36"/>
    </location>
    <ligand>
        <name>Mg(2+)</name>
        <dbReference type="ChEBI" id="CHEBI:18420"/>
        <label>1</label>
    </ligand>
</feature>
<protein>
    <recommendedName>
        <fullName evidence="4">ADP-ribosylglycohydrolase</fullName>
    </recommendedName>
</protein>
<dbReference type="PANTHER" id="PTHR16222:SF12">
    <property type="entry name" value="ADP-RIBOSYLGLYCOHYDROLASE-RELATED"/>
    <property type="match status" value="1"/>
</dbReference>
<evidence type="ECO:0000313" key="3">
    <source>
        <dbReference type="Proteomes" id="UP000419017"/>
    </source>
</evidence>
<feature type="binding site" evidence="1">
    <location>
        <position position="217"/>
    </location>
    <ligand>
        <name>Mg(2+)</name>
        <dbReference type="ChEBI" id="CHEBI:18420"/>
        <label>1</label>
    </ligand>
</feature>
<gene>
    <name evidence="2" type="ORF">OMES3154_00556</name>
</gene>
<dbReference type="SUPFAM" id="SSF101478">
    <property type="entry name" value="ADP-ribosylglycohydrolase"/>
    <property type="match status" value="1"/>
</dbReference>
<reference evidence="2 3" key="1">
    <citation type="submission" date="2019-10" db="EMBL/GenBank/DDBJ databases">
        <authorList>
            <person name="Blom J."/>
        </authorList>
    </citation>
    <scope>NUCLEOTIDE SEQUENCE [LARGE SCALE GENOMIC DNA]</scope>
    <source>
        <strain evidence="2 3">ES3154-GLU</strain>
    </source>
</reference>
<feature type="binding site" evidence="1">
    <location>
        <position position="35"/>
    </location>
    <ligand>
        <name>Mg(2+)</name>
        <dbReference type="ChEBI" id="CHEBI:18420"/>
        <label>1</label>
    </ligand>
</feature>